<evidence type="ECO:0000256" key="1">
    <source>
        <dbReference type="SAM" id="MobiDB-lite"/>
    </source>
</evidence>
<evidence type="ECO:0000313" key="2">
    <source>
        <dbReference type="EMBL" id="PRW63233.1"/>
    </source>
</evidence>
<gene>
    <name evidence="2" type="ORF">CEP50_11145</name>
</gene>
<dbReference type="EMBL" id="PVSR01000017">
    <property type="protein sequence ID" value="PRW63233.1"/>
    <property type="molecule type" value="Genomic_DNA"/>
</dbReference>
<name>A0A2T0GW40_ACTMO</name>
<organism evidence="2 3">
    <name type="scientific">Actinopolyspora mortivallis</name>
    <dbReference type="NCBI Taxonomy" id="33906"/>
    <lineage>
        <taxon>Bacteria</taxon>
        <taxon>Bacillati</taxon>
        <taxon>Actinomycetota</taxon>
        <taxon>Actinomycetes</taxon>
        <taxon>Actinopolysporales</taxon>
        <taxon>Actinopolysporaceae</taxon>
        <taxon>Actinopolyspora</taxon>
    </lineage>
</organism>
<evidence type="ECO:0000313" key="3">
    <source>
        <dbReference type="Proteomes" id="UP000239352"/>
    </source>
</evidence>
<accession>A0A2T0GW40</accession>
<comment type="caution">
    <text evidence="2">The sequence shown here is derived from an EMBL/GenBank/DDBJ whole genome shotgun (WGS) entry which is preliminary data.</text>
</comment>
<dbReference type="AlphaFoldDB" id="A0A2T0GW40"/>
<feature type="compositionally biased region" description="Basic residues" evidence="1">
    <location>
        <begin position="121"/>
        <end position="147"/>
    </location>
</feature>
<sequence>MSEGEHDYHSYEYVADKEKEAYQQHYDSGPSQQDAGAFGFLTEAADRVRAHVFVIDERASDTSVELYHRQPVIALLLRSRCPQPIMISILTPQWHSCARQRWGNQLHHVRSTGPRRQPLGHQRRHAGSHRRRQQGRVHHHPRRRGRAHHDLPGTGGPSSEKIGADRYRQTSHTTWP</sequence>
<feature type="region of interest" description="Disordered" evidence="1">
    <location>
        <begin position="109"/>
        <end position="176"/>
    </location>
</feature>
<reference evidence="2 3" key="1">
    <citation type="submission" date="2018-03" db="EMBL/GenBank/DDBJ databases">
        <title>Actinopolyspora mortivallis from Sahara, screening for active biomolecules.</title>
        <authorList>
            <person name="Selama O."/>
            <person name="Wellington E.M.H."/>
            <person name="Hacene H."/>
        </authorList>
    </citation>
    <scope>NUCLEOTIDE SEQUENCE [LARGE SCALE GENOMIC DNA]</scope>
    <source>
        <strain evidence="2 3">M5A</strain>
    </source>
</reference>
<dbReference type="Proteomes" id="UP000239352">
    <property type="component" value="Unassembled WGS sequence"/>
</dbReference>
<proteinExistence type="predicted"/>
<protein>
    <submittedName>
        <fullName evidence="2">Uncharacterized protein</fullName>
    </submittedName>
</protein>
<dbReference type="InParanoid" id="A0A2T0GW40"/>
<keyword evidence="3" id="KW-1185">Reference proteome</keyword>